<sequence length="413" mass="47136">MTDFESTYMEEFDSSEEEYEDAFIIDPMFLESTQALLHDDKSEDIDLDEIEPENSDPYNENFSRIDDEIDVEIEENSMRILNLASCVIIDNIQGEINNGCTKHSWNVNGRNIQAPCIGVFDCPAFSEGYIAKKSSSSYHAHYICSEYFQQNSGHLYERPGKGKDAISCIKHEKYRNDISDALRLIGKWIISVAESDDHKLQERLLSQIFLVLNIINDETINKNSRSDASKSNTSKLDALTSDASLLTIEKPYLTLKKASVMGEKVGKEILYSRPEIKNNLNQLENPSSYNNYFEALPIIIRSFFQALLIQTMMLKIKAAQSEKNRLSILLAEYVDNVVMSQNFHVIKSRKDSLWSLVAKLSSAFNHLNPTAHYLFEDASKISEEGIKNILSFYETGKSRFEEILAQDVYKTVL</sequence>
<reference evidence="1" key="1">
    <citation type="submission" date="2021-06" db="EMBL/GenBank/DDBJ databases">
        <authorList>
            <person name="Kallberg Y."/>
            <person name="Tangrot J."/>
            <person name="Rosling A."/>
        </authorList>
    </citation>
    <scope>NUCLEOTIDE SEQUENCE</scope>
    <source>
        <strain evidence="1">AU212A</strain>
    </source>
</reference>
<organism evidence="1 2">
    <name type="scientific">Scutellospora calospora</name>
    <dbReference type="NCBI Taxonomy" id="85575"/>
    <lineage>
        <taxon>Eukaryota</taxon>
        <taxon>Fungi</taxon>
        <taxon>Fungi incertae sedis</taxon>
        <taxon>Mucoromycota</taxon>
        <taxon>Glomeromycotina</taxon>
        <taxon>Glomeromycetes</taxon>
        <taxon>Diversisporales</taxon>
        <taxon>Gigasporaceae</taxon>
        <taxon>Scutellospora</taxon>
    </lineage>
</organism>
<keyword evidence="2" id="KW-1185">Reference proteome</keyword>
<protein>
    <submittedName>
        <fullName evidence="1">3602_t:CDS:1</fullName>
    </submittedName>
</protein>
<evidence type="ECO:0000313" key="1">
    <source>
        <dbReference type="EMBL" id="CAG8500985.1"/>
    </source>
</evidence>
<comment type="caution">
    <text evidence="1">The sequence shown here is derived from an EMBL/GenBank/DDBJ whole genome shotgun (WGS) entry which is preliminary data.</text>
</comment>
<proteinExistence type="predicted"/>
<evidence type="ECO:0000313" key="2">
    <source>
        <dbReference type="Proteomes" id="UP000789860"/>
    </source>
</evidence>
<name>A0ACA9L1P7_9GLOM</name>
<dbReference type="Proteomes" id="UP000789860">
    <property type="component" value="Unassembled WGS sequence"/>
</dbReference>
<gene>
    <name evidence="1" type="ORF">SCALOS_LOCUS3240</name>
</gene>
<accession>A0ACA9L1P7</accession>
<dbReference type="EMBL" id="CAJVPM010003412">
    <property type="protein sequence ID" value="CAG8500985.1"/>
    <property type="molecule type" value="Genomic_DNA"/>
</dbReference>